<evidence type="ECO:0000313" key="3">
    <source>
        <dbReference type="EMBL" id="RXR29902.1"/>
    </source>
</evidence>
<reference evidence="4" key="1">
    <citation type="submission" date="2019-01" db="EMBL/GenBank/DDBJ databases">
        <title>Cytophagaceae bacterium strain CAR-16.</title>
        <authorList>
            <person name="Chen W.-M."/>
        </authorList>
    </citation>
    <scope>NUCLEOTIDE SEQUENCE [LARGE SCALE GENOMIC DNA]</scope>
    <source>
        <strain evidence="4">CHR27</strain>
    </source>
</reference>
<feature type="compositionally biased region" description="Pro residues" evidence="1">
    <location>
        <begin position="60"/>
        <end position="72"/>
    </location>
</feature>
<keyword evidence="2" id="KW-0472">Membrane</keyword>
<keyword evidence="4" id="KW-1185">Reference proteome</keyword>
<keyword evidence="2" id="KW-1133">Transmembrane helix</keyword>
<feature type="compositionally biased region" description="Basic and acidic residues" evidence="1">
    <location>
        <begin position="73"/>
        <end position="83"/>
    </location>
</feature>
<dbReference type="RefSeq" id="WP_129403439.1">
    <property type="nucleotide sequence ID" value="NZ_SBKP01000003.1"/>
</dbReference>
<organism evidence="3 4">
    <name type="scientific">Sphingobium fluviale</name>
    <dbReference type="NCBI Taxonomy" id="2506423"/>
    <lineage>
        <taxon>Bacteria</taxon>
        <taxon>Pseudomonadati</taxon>
        <taxon>Pseudomonadota</taxon>
        <taxon>Alphaproteobacteria</taxon>
        <taxon>Sphingomonadales</taxon>
        <taxon>Sphingomonadaceae</taxon>
        <taxon>Sphingobium</taxon>
    </lineage>
</organism>
<feature type="compositionally biased region" description="Pro residues" evidence="1">
    <location>
        <begin position="84"/>
        <end position="96"/>
    </location>
</feature>
<feature type="transmembrane region" description="Helical" evidence="2">
    <location>
        <begin position="21"/>
        <end position="39"/>
    </location>
</feature>
<evidence type="ECO:0008006" key="5">
    <source>
        <dbReference type="Google" id="ProtNLM"/>
    </source>
</evidence>
<dbReference type="OrthoDB" id="7563531at2"/>
<comment type="caution">
    <text evidence="3">The sequence shown here is derived from an EMBL/GenBank/DDBJ whole genome shotgun (WGS) entry which is preliminary data.</text>
</comment>
<dbReference type="EMBL" id="SBKP01000003">
    <property type="protein sequence ID" value="RXR29902.1"/>
    <property type="molecule type" value="Genomic_DNA"/>
</dbReference>
<keyword evidence="2" id="KW-0812">Transmembrane</keyword>
<dbReference type="Proteomes" id="UP000290958">
    <property type="component" value="Unassembled WGS sequence"/>
</dbReference>
<accession>A0A4Q1KJU2</accession>
<sequence length="230" mass="24301">MSTIADQSEFQEPHGNRIVQIGLIVVGAALALWLVWYLYTALTGVHGVTVKNETPVISPLLPPPPPPPPPPPKPEEKPPEPTDKPTPTPEPKPQAAPTPTIDGPPQTSGPGLQSGPSSNSPISGDSTCIGPNCKGTNNNTSVADPYYNRTLSTGLQRCVQNDRRLSREFFTADYAITANPAGKVTGVRLVRSSGSSDRDGRIASVLSQCVAAAPPAGFKFPQRISVKGRR</sequence>
<evidence type="ECO:0000256" key="1">
    <source>
        <dbReference type="SAM" id="MobiDB-lite"/>
    </source>
</evidence>
<proteinExistence type="predicted"/>
<dbReference type="AlphaFoldDB" id="A0A4Q1KJU2"/>
<gene>
    <name evidence="3" type="ORF">EQG66_05025</name>
</gene>
<name>A0A4Q1KJU2_9SPHN</name>
<feature type="compositionally biased region" description="Polar residues" evidence="1">
    <location>
        <begin position="105"/>
        <end position="126"/>
    </location>
</feature>
<evidence type="ECO:0000256" key="2">
    <source>
        <dbReference type="SAM" id="Phobius"/>
    </source>
</evidence>
<feature type="region of interest" description="Disordered" evidence="1">
    <location>
        <begin position="58"/>
        <end position="130"/>
    </location>
</feature>
<evidence type="ECO:0000313" key="4">
    <source>
        <dbReference type="Proteomes" id="UP000290958"/>
    </source>
</evidence>
<protein>
    <recommendedName>
        <fullName evidence="5">Energy transducer TonB</fullName>
    </recommendedName>
</protein>